<dbReference type="PATRIC" id="fig|1303518.3.peg.557"/>
<keyword evidence="2" id="KW-0418">Kinase</keyword>
<evidence type="ECO:0000313" key="2">
    <source>
        <dbReference type="EMBL" id="CCW34381.1"/>
    </source>
</evidence>
<keyword evidence="2" id="KW-0808">Transferase</keyword>
<dbReference type="STRING" id="454171.CP488_00604"/>
<proteinExistence type="predicted"/>
<dbReference type="Gene3D" id="3.30.420.40">
    <property type="match status" value="2"/>
</dbReference>
<dbReference type="SUPFAM" id="SSF53067">
    <property type="entry name" value="Actin-like ATPase domain"/>
    <property type="match status" value="2"/>
</dbReference>
<feature type="domain" description="ATPase BadF/BadG/BcrA/BcrD type" evidence="1">
    <location>
        <begin position="9"/>
        <end position="268"/>
    </location>
</feature>
<dbReference type="RefSeq" id="WP_016481943.1">
    <property type="nucleotide sequence ID" value="NC_021487.1"/>
</dbReference>
<dbReference type="Proteomes" id="UP000014227">
    <property type="component" value="Chromosome I"/>
</dbReference>
<dbReference type="PANTHER" id="PTHR43190">
    <property type="entry name" value="N-ACETYL-D-GLUCOSAMINE KINASE"/>
    <property type="match status" value="1"/>
</dbReference>
<dbReference type="AlphaFoldDB" id="S0ESR2"/>
<dbReference type="Pfam" id="PF01869">
    <property type="entry name" value="BcrAD_BadFG"/>
    <property type="match status" value="1"/>
</dbReference>
<evidence type="ECO:0000313" key="3">
    <source>
        <dbReference type="Proteomes" id="UP000014227"/>
    </source>
</evidence>
<dbReference type="InterPro" id="IPR052519">
    <property type="entry name" value="Euk-type_GlcNAc_Kinase"/>
</dbReference>
<accession>S0ESR2</accession>
<protein>
    <submittedName>
        <fullName evidence="2">Predicted N-acetylglucosamine kinase</fullName>
    </submittedName>
</protein>
<gene>
    <name evidence="2" type="ORF">CCALI_00550</name>
</gene>
<dbReference type="InterPro" id="IPR043129">
    <property type="entry name" value="ATPase_NBD"/>
</dbReference>
<dbReference type="KEGG" id="ccz:CCALI_00550"/>
<dbReference type="EMBL" id="HF951689">
    <property type="protein sequence ID" value="CCW34381.1"/>
    <property type="molecule type" value="Genomic_DNA"/>
</dbReference>
<dbReference type="GO" id="GO:0016301">
    <property type="term" value="F:kinase activity"/>
    <property type="evidence" value="ECO:0007669"/>
    <property type="project" value="UniProtKB-KW"/>
</dbReference>
<reference evidence="3" key="1">
    <citation type="submission" date="2013-03" db="EMBL/GenBank/DDBJ databases">
        <title>Genome sequence of Chthonomonas calidirosea, the first sequenced genome from the Armatimonadetes phylum (formally candidate division OP10).</title>
        <authorList>
            <person name="Lee K.C.Y."/>
            <person name="Morgan X.C."/>
            <person name="Dunfield P.F."/>
            <person name="Tamas I."/>
            <person name="Houghton K.M."/>
            <person name="Vyssotski M."/>
            <person name="Ryan J.L.J."/>
            <person name="Lagutin K."/>
            <person name="McDonald I.R."/>
            <person name="Stott M.B."/>
        </authorList>
    </citation>
    <scope>NUCLEOTIDE SEQUENCE [LARGE SCALE GENOMIC DNA]</scope>
    <source>
        <strain evidence="3">DSM 23976 / ICMP 18418 / T49</strain>
    </source>
</reference>
<dbReference type="InterPro" id="IPR002731">
    <property type="entry name" value="ATPase_BadF"/>
</dbReference>
<organism evidence="2 3">
    <name type="scientific">Chthonomonas calidirosea (strain DSM 23976 / ICMP 18418 / T49)</name>
    <dbReference type="NCBI Taxonomy" id="1303518"/>
    <lineage>
        <taxon>Bacteria</taxon>
        <taxon>Bacillati</taxon>
        <taxon>Armatimonadota</taxon>
        <taxon>Chthonomonadia</taxon>
        <taxon>Chthonomonadales</taxon>
        <taxon>Chthonomonadaceae</taxon>
        <taxon>Chthonomonas</taxon>
    </lineage>
</organism>
<sequence>MKERIRLYLGIDGGGTKTAVTIITDTRAVVGEGTGGPGNIAVTAEPVLRRSVLEGVSQACAIAGLEIADTHFAGVCAAMAGYSDEERRQRFFELLKGLVKADRYRIEPDYVAAYWGATLGEPGIVVIAGTGAVAYGRNAEGESYREDGLGYLLGDRGSGFNLGLHTLRYTLDRMKEGNVDRLAAAVLEFTGAQSQSGIVRWLYGDFVPAKVAELAPVVGALADEGDRAARDLVAKMARCLRHSVRQVRHKLWLPRDVPVYMLGGLWNIGSFFRSEFIQPTWRVEGEGDDLSGGRFLIGTPHADAAYGAALLALEASLTGS</sequence>
<dbReference type="PANTHER" id="PTHR43190:SF3">
    <property type="entry name" value="N-ACETYL-D-GLUCOSAMINE KINASE"/>
    <property type="match status" value="1"/>
</dbReference>
<dbReference type="eggNOG" id="COG2971">
    <property type="taxonomic scope" value="Bacteria"/>
</dbReference>
<dbReference type="CDD" id="cd24007">
    <property type="entry name" value="ASKHA_NBD_eukNAGK-like"/>
    <property type="match status" value="1"/>
</dbReference>
<keyword evidence="3" id="KW-1185">Reference proteome</keyword>
<dbReference type="InParanoid" id="S0ESR2"/>
<dbReference type="HOGENOM" id="CLU_016274_1_0_0"/>
<evidence type="ECO:0000259" key="1">
    <source>
        <dbReference type="Pfam" id="PF01869"/>
    </source>
</evidence>
<name>S0ESR2_CHTCT</name>